<dbReference type="CDD" id="cd15329">
    <property type="entry name" value="7tmA_5-HT7"/>
    <property type="match status" value="1"/>
</dbReference>
<evidence type="ECO:0000259" key="12">
    <source>
        <dbReference type="PROSITE" id="PS50262"/>
    </source>
</evidence>
<dbReference type="OrthoDB" id="5977853at2759"/>
<evidence type="ECO:0000256" key="5">
    <source>
        <dbReference type="ARBA" id="ARBA00023040"/>
    </source>
</evidence>
<keyword evidence="7" id="KW-1015">Disulfide bond</keyword>
<comment type="subcellular location">
    <subcellularLocation>
        <location evidence="1">Cell membrane</location>
        <topology evidence="1">Multi-pass membrane protein</topology>
    </subcellularLocation>
</comment>
<sequence length="412" mass="46307">MIDKSLILVLSDNHSSQLSFNFTRFEPLEMSFSNNTVYNHHDTVTICVGESYTVAITAVIWVVLVLIAFATAGGNFLVILAVILVKKLQTPSNILIVSLAFSDFLVGILVLPFNILDVTNGYWPLNEALCDLYISFDVLLCTASILNLCAISIDRYLVITKPLTYISRRTPCMMAQMIAAAWIISALISIPPNFGWKPDFVECKCEYSKNVGYQIYATFSAFYLPLLVMIVLYGRIFKLAREMSRTEQLQMTPSHFEDLALDTGADLPVRETDLSVQPIDHLKYKHGNRSQLSQELPTIPEMFCKHNNNVGSPAESTVELTNGRKPTIRANWKSAKGNSVTFFDGGNSSSFLRMSTGESFRRKSRANADSKVIRTLGVIMGCFCLCWLPFFLVQVNHSRILLLELDKVFQFR</sequence>
<evidence type="ECO:0000256" key="7">
    <source>
        <dbReference type="ARBA" id="ARBA00023157"/>
    </source>
</evidence>
<dbReference type="SMART" id="SM01381">
    <property type="entry name" value="7TM_GPCR_Srsx"/>
    <property type="match status" value="1"/>
</dbReference>
<keyword evidence="4 11" id="KW-1133">Transmembrane helix</keyword>
<comment type="caution">
    <text evidence="13">The sequence shown here is derived from an EMBL/GenBank/DDBJ whole genome shotgun (WGS) entry which is preliminary data.</text>
</comment>
<protein>
    <recommendedName>
        <fullName evidence="12">G-protein coupled receptors family 1 profile domain-containing protein</fullName>
    </recommendedName>
</protein>
<evidence type="ECO:0000313" key="13">
    <source>
        <dbReference type="EMBL" id="KAF8572453.1"/>
    </source>
</evidence>
<feature type="transmembrane region" description="Helical" evidence="11">
    <location>
        <begin position="372"/>
        <end position="393"/>
    </location>
</feature>
<feature type="transmembrane region" description="Helical" evidence="11">
    <location>
        <begin position="133"/>
        <end position="153"/>
    </location>
</feature>
<evidence type="ECO:0000256" key="2">
    <source>
        <dbReference type="ARBA" id="ARBA00022475"/>
    </source>
</evidence>
<dbReference type="GO" id="GO:0043410">
    <property type="term" value="P:positive regulation of MAPK cascade"/>
    <property type="evidence" value="ECO:0007669"/>
    <property type="project" value="TreeGrafter"/>
</dbReference>
<evidence type="ECO:0000256" key="1">
    <source>
        <dbReference type="ARBA" id="ARBA00004651"/>
    </source>
</evidence>
<feature type="transmembrane region" description="Helical" evidence="11">
    <location>
        <begin position="58"/>
        <end position="85"/>
    </location>
</feature>
<dbReference type="InterPro" id="IPR017452">
    <property type="entry name" value="GPCR_Rhodpsn_7TM"/>
</dbReference>
<keyword evidence="5 10" id="KW-0297">G-protein coupled receptor</keyword>
<dbReference type="GO" id="GO:0071880">
    <property type="term" value="P:adenylate cyclase-activating adrenergic receptor signaling pathway"/>
    <property type="evidence" value="ECO:0007669"/>
    <property type="project" value="TreeGrafter"/>
</dbReference>
<keyword evidence="8 10" id="KW-0675">Receptor</keyword>
<feature type="transmembrane region" description="Helical" evidence="11">
    <location>
        <begin position="214"/>
        <end position="236"/>
    </location>
</feature>
<evidence type="ECO:0000256" key="9">
    <source>
        <dbReference type="ARBA" id="ARBA00023224"/>
    </source>
</evidence>
<keyword evidence="14" id="KW-1185">Reference proteome</keyword>
<proteinExistence type="inferred from homology"/>
<dbReference type="PANTHER" id="PTHR24248:SF199">
    <property type="entry name" value="IP13425P-RELATED"/>
    <property type="match status" value="1"/>
</dbReference>
<evidence type="ECO:0000256" key="6">
    <source>
        <dbReference type="ARBA" id="ARBA00023136"/>
    </source>
</evidence>
<evidence type="ECO:0000256" key="10">
    <source>
        <dbReference type="RuleBase" id="RU000688"/>
    </source>
</evidence>
<dbReference type="SUPFAM" id="SSF81321">
    <property type="entry name" value="Family A G protein-coupled receptor-like"/>
    <property type="match status" value="1"/>
</dbReference>
<evidence type="ECO:0000256" key="8">
    <source>
        <dbReference type="ARBA" id="ARBA00023170"/>
    </source>
</evidence>
<keyword evidence="3 10" id="KW-0812">Transmembrane</keyword>
<evidence type="ECO:0000256" key="4">
    <source>
        <dbReference type="ARBA" id="ARBA00022989"/>
    </source>
</evidence>
<evidence type="ECO:0000313" key="14">
    <source>
        <dbReference type="Proteomes" id="UP000699462"/>
    </source>
</evidence>
<evidence type="ECO:0000256" key="3">
    <source>
        <dbReference type="ARBA" id="ARBA00022692"/>
    </source>
</evidence>
<evidence type="ECO:0000256" key="11">
    <source>
        <dbReference type="SAM" id="Phobius"/>
    </source>
</evidence>
<keyword evidence="9 10" id="KW-0807">Transducer</keyword>
<dbReference type="Gene3D" id="1.20.1070.10">
    <property type="entry name" value="Rhodopsin 7-helix transmembrane proteins"/>
    <property type="match status" value="1"/>
</dbReference>
<keyword evidence="2" id="KW-1003">Cell membrane</keyword>
<dbReference type="PRINTS" id="PR00237">
    <property type="entry name" value="GPCRRHODOPSN"/>
</dbReference>
<dbReference type="Proteomes" id="UP000699462">
    <property type="component" value="Unassembled WGS sequence"/>
</dbReference>
<dbReference type="GO" id="GO:0004993">
    <property type="term" value="F:G protein-coupled serotonin receptor activity"/>
    <property type="evidence" value="ECO:0007669"/>
    <property type="project" value="UniProtKB-ARBA"/>
</dbReference>
<name>A0A8T0DXM3_9TREM</name>
<organism evidence="13 14">
    <name type="scientific">Paragonimus westermani</name>
    <dbReference type="NCBI Taxonomy" id="34504"/>
    <lineage>
        <taxon>Eukaryota</taxon>
        <taxon>Metazoa</taxon>
        <taxon>Spiralia</taxon>
        <taxon>Lophotrochozoa</taxon>
        <taxon>Platyhelminthes</taxon>
        <taxon>Trematoda</taxon>
        <taxon>Digenea</taxon>
        <taxon>Plagiorchiida</taxon>
        <taxon>Troglotremata</taxon>
        <taxon>Troglotrematidae</taxon>
        <taxon>Paragonimus</taxon>
    </lineage>
</organism>
<dbReference type="Pfam" id="PF00001">
    <property type="entry name" value="7tm_1"/>
    <property type="match status" value="1"/>
</dbReference>
<comment type="similarity">
    <text evidence="10">Belongs to the G-protein coupled receptor 1 family.</text>
</comment>
<dbReference type="PROSITE" id="PS50262">
    <property type="entry name" value="G_PROTEIN_RECEP_F1_2"/>
    <property type="match status" value="1"/>
</dbReference>
<reference evidence="13 14" key="1">
    <citation type="submission" date="2019-07" db="EMBL/GenBank/DDBJ databases">
        <title>Annotation for the trematode Paragonimus westermani.</title>
        <authorList>
            <person name="Choi Y.-J."/>
        </authorList>
    </citation>
    <scope>NUCLEOTIDE SEQUENCE [LARGE SCALE GENOMIC DNA]</scope>
    <source>
        <strain evidence="13">180907_Pwestermani</strain>
    </source>
</reference>
<dbReference type="EMBL" id="JTDF01000029">
    <property type="protein sequence ID" value="KAF8572453.1"/>
    <property type="molecule type" value="Genomic_DNA"/>
</dbReference>
<accession>A0A8T0DXM3</accession>
<feature type="transmembrane region" description="Helical" evidence="11">
    <location>
        <begin position="94"/>
        <end position="113"/>
    </location>
</feature>
<gene>
    <name evidence="13" type="ORF">P879_00069</name>
</gene>
<feature type="transmembrane region" description="Helical" evidence="11">
    <location>
        <begin position="174"/>
        <end position="194"/>
    </location>
</feature>
<dbReference type="PROSITE" id="PS00237">
    <property type="entry name" value="G_PROTEIN_RECEP_F1_1"/>
    <property type="match status" value="1"/>
</dbReference>
<keyword evidence="6 11" id="KW-0472">Membrane</keyword>
<dbReference type="InterPro" id="IPR000276">
    <property type="entry name" value="GPCR_Rhodpsn"/>
</dbReference>
<feature type="domain" description="G-protein coupled receptors family 1 profile" evidence="12">
    <location>
        <begin position="74"/>
        <end position="412"/>
    </location>
</feature>
<dbReference type="AlphaFoldDB" id="A0A8T0DXM3"/>
<dbReference type="GO" id="GO:0005886">
    <property type="term" value="C:plasma membrane"/>
    <property type="evidence" value="ECO:0007669"/>
    <property type="project" value="UniProtKB-SubCell"/>
</dbReference>
<dbReference type="PANTHER" id="PTHR24248">
    <property type="entry name" value="ADRENERGIC RECEPTOR-RELATED G-PROTEIN COUPLED RECEPTOR"/>
    <property type="match status" value="1"/>
</dbReference>